<dbReference type="RefSeq" id="WP_164844321.1">
    <property type="nucleotide sequence ID" value="NZ_LR134117.1"/>
</dbReference>
<reference evidence="1 2" key="1">
    <citation type="submission" date="2018-12" db="EMBL/GenBank/DDBJ databases">
        <authorList>
            <consortium name="Pathogen Informatics"/>
        </authorList>
    </citation>
    <scope>NUCLEOTIDE SEQUENCE [LARGE SCALE GENOMIC DNA]</scope>
    <source>
        <strain evidence="1 2">NCTC11214</strain>
    </source>
</reference>
<evidence type="ECO:0008006" key="3">
    <source>
        <dbReference type="Google" id="ProtNLM"/>
    </source>
</evidence>
<dbReference type="EMBL" id="LR134117">
    <property type="protein sequence ID" value="VDZ65011.1"/>
    <property type="molecule type" value="Genomic_DNA"/>
</dbReference>
<accession>A0A447L1E6</accession>
<dbReference type="Pfam" id="PF14022">
    <property type="entry name" value="DUF4238"/>
    <property type="match status" value="1"/>
</dbReference>
<dbReference type="AlphaFoldDB" id="A0A447L1E6"/>
<proteinExistence type="predicted"/>
<protein>
    <recommendedName>
        <fullName evidence="3">DUF4238 domain-containing protein</fullName>
    </recommendedName>
</protein>
<evidence type="ECO:0000313" key="1">
    <source>
        <dbReference type="EMBL" id="VDZ65011.1"/>
    </source>
</evidence>
<evidence type="ECO:0000313" key="2">
    <source>
        <dbReference type="Proteomes" id="UP000281391"/>
    </source>
</evidence>
<organism evidence="1 2">
    <name type="scientific">Serratia odorifera</name>
    <dbReference type="NCBI Taxonomy" id="618"/>
    <lineage>
        <taxon>Bacteria</taxon>
        <taxon>Pseudomonadati</taxon>
        <taxon>Pseudomonadota</taxon>
        <taxon>Gammaproteobacteria</taxon>
        <taxon>Enterobacterales</taxon>
        <taxon>Yersiniaceae</taxon>
        <taxon>Serratia</taxon>
    </lineage>
</organism>
<dbReference type="InterPro" id="IPR025332">
    <property type="entry name" value="DUF4238"/>
</dbReference>
<sequence length="246" mass="28242">MIDRRVKRNQHFVPQSYLRRFTIKGEQSLLWSFDKKVKGYLRNPSSVNRVCCEDYYYYQIDEQGGVNHILLEDAISDIERIGNDGINDLINMSSMPYAYLPIEKISNISFYIALMQTRGPTFRDAVNNLYGDMAVRALEATFEDKVLPEAPTALKELIDEMGLLNVVKPSILTTVSLMHMIESAKQISHSILKKQWTLLIACNGSEFITSDNPVIFYSEKHERDVGPAHHNAIYAFPFISKVMFTY</sequence>
<name>A0A447L1E6_SEROD</name>
<gene>
    <name evidence="1" type="ORF">NCTC11214_05258</name>
</gene>
<dbReference type="Proteomes" id="UP000281391">
    <property type="component" value="Chromosome"/>
</dbReference>
<dbReference type="KEGG" id="sof:NCTC11214_05258"/>